<feature type="compositionally biased region" description="Polar residues" evidence="1">
    <location>
        <begin position="297"/>
        <end position="306"/>
    </location>
</feature>
<feature type="compositionally biased region" description="Low complexity" evidence="1">
    <location>
        <begin position="229"/>
        <end position="241"/>
    </location>
</feature>
<organism evidence="2">
    <name type="scientific">Neobodo designis</name>
    <name type="common">Flagellated protozoan</name>
    <name type="synonym">Bodo designis</name>
    <dbReference type="NCBI Taxonomy" id="312471"/>
    <lineage>
        <taxon>Eukaryota</taxon>
        <taxon>Discoba</taxon>
        <taxon>Euglenozoa</taxon>
        <taxon>Kinetoplastea</taxon>
        <taxon>Metakinetoplastina</taxon>
        <taxon>Neobodonida</taxon>
        <taxon>Neobodo</taxon>
    </lineage>
</organism>
<feature type="region of interest" description="Disordered" evidence="1">
    <location>
        <begin position="276"/>
        <end position="306"/>
    </location>
</feature>
<proteinExistence type="predicted"/>
<name>A0A6U4SNA0_NEODS</name>
<dbReference type="EMBL" id="HBGF01023178">
    <property type="protein sequence ID" value="CAD9117085.1"/>
    <property type="molecule type" value="Transcribed_RNA"/>
</dbReference>
<sequence length="498" mass="51493">MAPTAAPSPSEEPPIVSALRAAAQASVGIAAAVVGWSALKEATGATAADLAAAVFVKETAVRLLGGSGAADAGRVYHFDDYTHRGTRTALSVCVWVPAFSGALFAVAKTFLQLDHVDTIVSRRRRRESEAAASADDAEQAAAAAAKLAAKAKPPSPLMAAHVSEPADAALPRRARPQPAAQQPVASRAPPAVPKIRLAEAPATTSANGRAPSHSRPRRTATPDRDSSEESSSPPSAASRAPDTVALAVATPCSLLEINALLTAAAKYGVGQVVVPHGSQRRDSNGKVNFGLTPRPGSVTNAPTPSMAHVTSRTLEFIGRFQRTVHLSEVDTGVNLPDFIVANRGSLNTSLHPLVTVAVHRRPVPGAVYMRDFEHPPNAVYCFAREPSSPNRANANATPAALARTSSSATAPFASPLKMDGTPTRGGTFEAHAAAAAATPTTGGPTPDDSFGDSAAQAELAFCDLHVYLRDDGRQTLAAVVNVTLYDRAVKMRRAALAA</sequence>
<dbReference type="AlphaFoldDB" id="A0A6U4SNA0"/>
<protein>
    <submittedName>
        <fullName evidence="2">Uncharacterized protein</fullName>
    </submittedName>
</protein>
<evidence type="ECO:0000313" key="2">
    <source>
        <dbReference type="EMBL" id="CAD9117085.1"/>
    </source>
</evidence>
<feature type="region of interest" description="Disordered" evidence="1">
    <location>
        <begin position="166"/>
        <end position="241"/>
    </location>
</feature>
<dbReference type="EMBL" id="HBGF01023179">
    <property type="protein sequence ID" value="CAD9117087.1"/>
    <property type="molecule type" value="Transcribed_RNA"/>
</dbReference>
<evidence type="ECO:0000256" key="1">
    <source>
        <dbReference type="SAM" id="MobiDB-lite"/>
    </source>
</evidence>
<reference evidence="2" key="1">
    <citation type="submission" date="2021-01" db="EMBL/GenBank/DDBJ databases">
        <authorList>
            <person name="Corre E."/>
            <person name="Pelletier E."/>
            <person name="Niang G."/>
            <person name="Scheremetjew M."/>
            <person name="Finn R."/>
            <person name="Kale V."/>
            <person name="Holt S."/>
            <person name="Cochrane G."/>
            <person name="Meng A."/>
            <person name="Brown T."/>
            <person name="Cohen L."/>
        </authorList>
    </citation>
    <scope>NUCLEOTIDE SEQUENCE</scope>
    <source>
        <strain evidence="2">CCAP 1951/1</strain>
    </source>
</reference>
<feature type="compositionally biased region" description="Low complexity" evidence="1">
    <location>
        <begin position="166"/>
        <end position="189"/>
    </location>
</feature>
<evidence type="ECO:0000313" key="3">
    <source>
        <dbReference type="EMBL" id="CAD9117087.1"/>
    </source>
</evidence>
<gene>
    <name evidence="2" type="ORF">NDES1114_LOCUS15300</name>
    <name evidence="3" type="ORF">NDES1114_LOCUS15301</name>
</gene>
<accession>A0A6U4SNA0</accession>